<comment type="caution">
    <text evidence="2">The sequence shown here is derived from an EMBL/GenBank/DDBJ whole genome shotgun (WGS) entry which is preliminary data.</text>
</comment>
<proteinExistence type="predicted"/>
<feature type="compositionally biased region" description="Basic and acidic residues" evidence="1">
    <location>
        <begin position="88"/>
        <end position="107"/>
    </location>
</feature>
<feature type="non-terminal residue" evidence="2">
    <location>
        <position position="157"/>
    </location>
</feature>
<accession>A0AAN5I0V8</accession>
<feature type="region of interest" description="Disordered" evidence="1">
    <location>
        <begin position="88"/>
        <end position="157"/>
    </location>
</feature>
<dbReference type="Proteomes" id="UP001328107">
    <property type="component" value="Unassembled WGS sequence"/>
</dbReference>
<protein>
    <submittedName>
        <fullName evidence="2">Uncharacterized protein</fullName>
    </submittedName>
</protein>
<feature type="compositionally biased region" description="Basic residues" evidence="1">
    <location>
        <begin position="108"/>
        <end position="118"/>
    </location>
</feature>
<sequence length="157" mass="17537">LCDHPSGGFLVDKEGRLLEVIEPNSAPPPEPKSPTQVILTTKGTEAMTLLGSLKTRPGEAEIECKRIAEEMDRISWIGGFKEPVVVKKEKKNSEEEMNEKEKEENKRLMRKVRQKQPSKKSDEQKTGTIRITKGSRRRKGSDSNTTESGSKGKTKSS</sequence>
<evidence type="ECO:0000313" key="2">
    <source>
        <dbReference type="EMBL" id="GMR47669.1"/>
    </source>
</evidence>
<gene>
    <name evidence="2" type="ORF">PMAYCL1PPCAC_17864</name>
</gene>
<dbReference type="EMBL" id="BTRK01000004">
    <property type="protein sequence ID" value="GMR47669.1"/>
    <property type="molecule type" value="Genomic_DNA"/>
</dbReference>
<dbReference type="AlphaFoldDB" id="A0AAN5I0V8"/>
<keyword evidence="3" id="KW-1185">Reference proteome</keyword>
<name>A0AAN5I0V8_9BILA</name>
<reference evidence="3" key="1">
    <citation type="submission" date="2022-10" db="EMBL/GenBank/DDBJ databases">
        <title>Genome assembly of Pristionchus species.</title>
        <authorList>
            <person name="Yoshida K."/>
            <person name="Sommer R.J."/>
        </authorList>
    </citation>
    <scope>NUCLEOTIDE SEQUENCE [LARGE SCALE GENOMIC DNA]</scope>
    <source>
        <strain evidence="3">RS5460</strain>
    </source>
</reference>
<feature type="non-terminal residue" evidence="2">
    <location>
        <position position="1"/>
    </location>
</feature>
<evidence type="ECO:0000313" key="3">
    <source>
        <dbReference type="Proteomes" id="UP001328107"/>
    </source>
</evidence>
<organism evidence="2 3">
    <name type="scientific">Pristionchus mayeri</name>
    <dbReference type="NCBI Taxonomy" id="1317129"/>
    <lineage>
        <taxon>Eukaryota</taxon>
        <taxon>Metazoa</taxon>
        <taxon>Ecdysozoa</taxon>
        <taxon>Nematoda</taxon>
        <taxon>Chromadorea</taxon>
        <taxon>Rhabditida</taxon>
        <taxon>Rhabditina</taxon>
        <taxon>Diplogasteromorpha</taxon>
        <taxon>Diplogasteroidea</taxon>
        <taxon>Neodiplogasteridae</taxon>
        <taxon>Pristionchus</taxon>
    </lineage>
</organism>
<evidence type="ECO:0000256" key="1">
    <source>
        <dbReference type="SAM" id="MobiDB-lite"/>
    </source>
</evidence>